<keyword evidence="6" id="KW-0479">Metal-binding</keyword>
<accession>A0A2X2YGR2</accession>
<dbReference type="Pfam" id="PF00557">
    <property type="entry name" value="Peptidase_M24"/>
    <property type="match status" value="1"/>
</dbReference>
<dbReference type="Proteomes" id="UP000251584">
    <property type="component" value="Unassembled WGS sequence"/>
</dbReference>
<dbReference type="PANTHER" id="PTHR43226">
    <property type="entry name" value="XAA-PRO AMINOPEPTIDASE 3"/>
    <property type="match status" value="1"/>
</dbReference>
<evidence type="ECO:0000256" key="4">
    <source>
        <dbReference type="ARBA" id="ARBA00012574"/>
    </source>
</evidence>
<evidence type="ECO:0000256" key="12">
    <source>
        <dbReference type="ARBA" id="ARBA00081411"/>
    </source>
</evidence>
<dbReference type="SMART" id="SM01011">
    <property type="entry name" value="AMP_N"/>
    <property type="match status" value="1"/>
</dbReference>
<dbReference type="Gene3D" id="1.20.120.740">
    <property type="entry name" value="YgfB uncharacterised protein family UPF0149, PF03695"/>
    <property type="match status" value="1"/>
</dbReference>
<dbReference type="EMBL" id="UAVY01000007">
    <property type="protein sequence ID" value="SQB37740.1"/>
    <property type="molecule type" value="Genomic_DNA"/>
</dbReference>
<evidence type="ECO:0000256" key="1">
    <source>
        <dbReference type="ARBA" id="ARBA00001424"/>
    </source>
</evidence>
<dbReference type="Pfam" id="PF03695">
    <property type="entry name" value="UPF0149"/>
    <property type="match status" value="1"/>
</dbReference>
<evidence type="ECO:0000259" key="13">
    <source>
        <dbReference type="SMART" id="SM01011"/>
    </source>
</evidence>
<gene>
    <name evidence="14" type="primary">pepP</name>
    <name evidence="14" type="ORF">NCTC10786_04500</name>
</gene>
<keyword evidence="9" id="KW-0464">Manganese</keyword>
<dbReference type="InterPro" id="IPR001131">
    <property type="entry name" value="Peptidase_M24B_aminopep-P_CS"/>
</dbReference>
<reference evidence="14 15" key="1">
    <citation type="submission" date="2018-06" db="EMBL/GenBank/DDBJ databases">
        <authorList>
            <consortium name="Pathogen Informatics"/>
            <person name="Doyle S."/>
        </authorList>
    </citation>
    <scope>NUCLEOTIDE SEQUENCE [LARGE SCALE GENOMIC DNA]</scope>
    <source>
        <strain evidence="14 15">NCTC10786</strain>
    </source>
</reference>
<evidence type="ECO:0000256" key="9">
    <source>
        <dbReference type="ARBA" id="ARBA00023211"/>
    </source>
</evidence>
<dbReference type="NCBIfam" id="NF008131">
    <property type="entry name" value="PRK10879.1"/>
    <property type="match status" value="1"/>
</dbReference>
<dbReference type="InterPro" id="IPR001714">
    <property type="entry name" value="Pept_M24_MAP"/>
</dbReference>
<dbReference type="AlphaFoldDB" id="A0A2X2YGR2"/>
<dbReference type="Gene3D" id="3.40.350.10">
    <property type="entry name" value="Creatinase/prolidase N-terminal domain"/>
    <property type="match status" value="1"/>
</dbReference>
<name>A0A2X2YGR2_CITKO</name>
<evidence type="ECO:0000313" key="15">
    <source>
        <dbReference type="Proteomes" id="UP000251584"/>
    </source>
</evidence>
<evidence type="ECO:0000256" key="8">
    <source>
        <dbReference type="ARBA" id="ARBA00023049"/>
    </source>
</evidence>
<dbReference type="PROSITE" id="PS00491">
    <property type="entry name" value="PROLINE_PEPTIDASE"/>
    <property type="match status" value="1"/>
</dbReference>
<keyword evidence="5" id="KW-0645">Protease</keyword>
<comment type="catalytic activity">
    <reaction evidence="1">
        <text>Release of any N-terminal amino acid, including proline, that is linked to proline, even from a dipeptide or tripeptide.</text>
        <dbReference type="EC" id="3.4.11.9"/>
    </reaction>
</comment>
<dbReference type="GO" id="GO:0030145">
    <property type="term" value="F:manganese ion binding"/>
    <property type="evidence" value="ECO:0007669"/>
    <property type="project" value="InterPro"/>
</dbReference>
<comment type="similarity">
    <text evidence="3">Belongs to the peptidase M24B family.</text>
</comment>
<dbReference type="GO" id="GO:0006508">
    <property type="term" value="P:proteolysis"/>
    <property type="evidence" value="ECO:0007669"/>
    <property type="project" value="UniProtKB-KW"/>
</dbReference>
<dbReference type="EC" id="3.4.11.9" evidence="4"/>
<dbReference type="InterPro" id="IPR000994">
    <property type="entry name" value="Pept_M24"/>
</dbReference>
<dbReference type="InterPro" id="IPR011978">
    <property type="entry name" value="YgfB-like"/>
</dbReference>
<feature type="domain" description="Aminopeptidase P N-terminal" evidence="13">
    <location>
        <begin position="111"/>
        <end position="246"/>
    </location>
</feature>
<dbReference type="Pfam" id="PF05195">
    <property type="entry name" value="AMP_N"/>
    <property type="match status" value="1"/>
</dbReference>
<proteinExistence type="inferred from homology"/>
<keyword evidence="8" id="KW-0482">Metalloprotease</keyword>
<keyword evidence="7 14" id="KW-0378">Hydrolase</keyword>
<evidence type="ECO:0000256" key="10">
    <source>
        <dbReference type="ARBA" id="ARBA00069363"/>
    </source>
</evidence>
<keyword evidence="14" id="KW-0031">Aminopeptidase</keyword>
<comment type="cofactor">
    <cofactor evidence="2">
        <name>Mn(2+)</name>
        <dbReference type="ChEBI" id="CHEBI:29035"/>
    </cofactor>
</comment>
<dbReference type="SUPFAM" id="SSF101327">
    <property type="entry name" value="YgfB-like"/>
    <property type="match status" value="1"/>
</dbReference>
<dbReference type="PANTHER" id="PTHR43226:SF4">
    <property type="entry name" value="XAA-PRO AMINOPEPTIDASE 3"/>
    <property type="match status" value="1"/>
</dbReference>
<organism evidence="14 15">
    <name type="scientific">Citrobacter koseri</name>
    <name type="common">Citrobacter diversus</name>
    <dbReference type="NCBI Taxonomy" id="545"/>
    <lineage>
        <taxon>Bacteria</taxon>
        <taxon>Pseudomonadati</taxon>
        <taxon>Pseudomonadota</taxon>
        <taxon>Gammaproteobacteria</taxon>
        <taxon>Enterobacterales</taxon>
        <taxon>Enterobacteriaceae</taxon>
        <taxon>Citrobacter</taxon>
    </lineage>
</organism>
<dbReference type="InterPro" id="IPR036255">
    <property type="entry name" value="YgfB-like_sf"/>
</dbReference>
<dbReference type="SUPFAM" id="SSF55920">
    <property type="entry name" value="Creatinase/aminopeptidase"/>
    <property type="match status" value="1"/>
</dbReference>
<dbReference type="InterPro" id="IPR007865">
    <property type="entry name" value="Aminopep_P_N"/>
</dbReference>
<dbReference type="InterPro" id="IPR052433">
    <property type="entry name" value="X-Pro_dipept-like"/>
</dbReference>
<dbReference type="InterPro" id="IPR029149">
    <property type="entry name" value="Creatin/AminoP/Spt16_N"/>
</dbReference>
<evidence type="ECO:0000256" key="7">
    <source>
        <dbReference type="ARBA" id="ARBA00022801"/>
    </source>
</evidence>
<evidence type="ECO:0000313" key="14">
    <source>
        <dbReference type="EMBL" id="SQB37740.1"/>
    </source>
</evidence>
<evidence type="ECO:0000256" key="2">
    <source>
        <dbReference type="ARBA" id="ARBA00001936"/>
    </source>
</evidence>
<dbReference type="SUPFAM" id="SSF53092">
    <property type="entry name" value="Creatinase/prolidase N-terminal domain"/>
    <property type="match status" value="1"/>
</dbReference>
<dbReference type="CDD" id="cd01087">
    <property type="entry name" value="Prolidase"/>
    <property type="match status" value="1"/>
</dbReference>
<dbReference type="InterPro" id="IPR036005">
    <property type="entry name" value="Creatinase/aminopeptidase-like"/>
</dbReference>
<dbReference type="FunFam" id="3.40.350.10:FF:000012">
    <property type="entry name" value="Xaa-Pro aminopeptidase"/>
    <property type="match status" value="1"/>
</dbReference>
<protein>
    <recommendedName>
        <fullName evidence="10">Xaa-Pro aminopeptidase</fullName>
        <ecNumber evidence="4">3.4.11.9</ecNumber>
    </recommendedName>
    <alternativeName>
        <fullName evidence="11">Aminopeptidase P II</fullName>
    </alternativeName>
    <alternativeName>
        <fullName evidence="12">X-Pro aminopeptidase</fullName>
    </alternativeName>
</protein>
<dbReference type="GO" id="GO:0005829">
    <property type="term" value="C:cytosol"/>
    <property type="evidence" value="ECO:0007669"/>
    <property type="project" value="TreeGrafter"/>
</dbReference>
<sequence>MSVFDRADALAGWVNHFLLGLGVTQPKLDKVTGETGEAIDDLRNIAQLGYDEDEDQEELEMSLEEIIEYVRVAALAVPRHLYASAADGAGKSRNRLCTKNVNAMESVMSDISQQEYQRRRQALLAQMQPGSAALIFAAQEATRSADSEYPYRQSSDFWYFTGFNEPEAVLVLIKSDDTHNHSVLFNRVRDLTAEIWFGRRLGQDAAPEKLGVDRALAFSEINQQLYQLLNGLDVVYHAQGEYAYADEIVFAALDKLRKGSRQNLTAPATMTDWRPMVHEMRLFKSPEEIAVMRRAGEISALAHTRAMKKCRPGMFEYQLEGEIHHEFNRHGARYPSYNTIVGSGENGCILHYTENESEMRDGDLVLIDAGCEYKGYAGDITRTFPVNGKFTPAQREIYDIVLASLETSLRLFRPGTSIQEVTGEVVRIMIAGLVNLGILQGDVEQLIAENAHRPFFMHGLSHWLGLDVHDVGVYGQERSRVLEPGMVLTVEPGLYIAPDADVPEAYRGIGIRIEDDIVITETGNENLTASVVKKADDIEALMAAARQL</sequence>
<dbReference type="GO" id="GO:0070006">
    <property type="term" value="F:metalloaminopeptidase activity"/>
    <property type="evidence" value="ECO:0007669"/>
    <property type="project" value="InterPro"/>
</dbReference>
<evidence type="ECO:0000256" key="11">
    <source>
        <dbReference type="ARBA" id="ARBA00075356"/>
    </source>
</evidence>
<dbReference type="Gene3D" id="3.90.230.10">
    <property type="entry name" value="Creatinase/methionine aminopeptidase superfamily"/>
    <property type="match status" value="1"/>
</dbReference>
<evidence type="ECO:0000256" key="6">
    <source>
        <dbReference type="ARBA" id="ARBA00022723"/>
    </source>
</evidence>
<evidence type="ECO:0000256" key="5">
    <source>
        <dbReference type="ARBA" id="ARBA00022670"/>
    </source>
</evidence>
<dbReference type="PRINTS" id="PR00599">
    <property type="entry name" value="MAPEPTIDASE"/>
</dbReference>
<dbReference type="FunFam" id="3.90.230.10:FF:000002">
    <property type="entry name" value="Xaa-Pro aminopeptidase 3"/>
    <property type="match status" value="1"/>
</dbReference>
<evidence type="ECO:0000256" key="3">
    <source>
        <dbReference type="ARBA" id="ARBA00008766"/>
    </source>
</evidence>